<proteinExistence type="predicted"/>
<dbReference type="GO" id="GO:0016747">
    <property type="term" value="F:acyltransferase activity, transferring groups other than amino-acyl groups"/>
    <property type="evidence" value="ECO:0007669"/>
    <property type="project" value="InterPro"/>
</dbReference>
<dbReference type="Pfam" id="PF13508">
    <property type="entry name" value="Acetyltransf_7"/>
    <property type="match status" value="1"/>
</dbReference>
<dbReference type="RefSeq" id="WP_159448053.1">
    <property type="nucleotide sequence ID" value="NZ_FWXW01000004.1"/>
</dbReference>
<evidence type="ECO:0000313" key="2">
    <source>
        <dbReference type="EMBL" id="SMC60208.1"/>
    </source>
</evidence>
<protein>
    <submittedName>
        <fullName evidence="2">Acetyltransferase (GNAT) domain-containing protein</fullName>
    </submittedName>
</protein>
<gene>
    <name evidence="2" type="ORF">SAMN02745168_1733</name>
</gene>
<evidence type="ECO:0000313" key="3">
    <source>
        <dbReference type="Proteomes" id="UP000192790"/>
    </source>
</evidence>
<accession>A0A1W2AIY3</accession>
<name>A0A1W2AIY3_9FIRM</name>
<feature type="domain" description="N-acetyltransferase" evidence="1">
    <location>
        <begin position="132"/>
        <end position="258"/>
    </location>
</feature>
<dbReference type="InterPro" id="IPR000182">
    <property type="entry name" value="GNAT_dom"/>
</dbReference>
<dbReference type="EMBL" id="FWXW01000004">
    <property type="protein sequence ID" value="SMC60208.1"/>
    <property type="molecule type" value="Genomic_DNA"/>
</dbReference>
<evidence type="ECO:0000259" key="1">
    <source>
        <dbReference type="PROSITE" id="PS51186"/>
    </source>
</evidence>
<dbReference type="InterPro" id="IPR016181">
    <property type="entry name" value="Acyl_CoA_acyltransferase"/>
</dbReference>
<dbReference type="OrthoDB" id="2463977at2"/>
<keyword evidence="2" id="KW-0808">Transferase</keyword>
<keyword evidence="3" id="KW-1185">Reference proteome</keyword>
<dbReference type="Proteomes" id="UP000192790">
    <property type="component" value="Unassembled WGS sequence"/>
</dbReference>
<dbReference type="Gene3D" id="3.40.630.30">
    <property type="match status" value="1"/>
</dbReference>
<sequence length="258" mass="28913">MAEFKELVKCEWEYMKCFSSCSEEKDAVRFRDPLLPEMYDHNYTYLKTSEDGETLPERIRREIGISRSDGLRFCHIMLDGFLEDSLSSWLPVVPRVTRYGFYIQSLKDFSGLGGNGDCGVEKVLSPSAAGEILLLELEQDEVEPGNAFYSKRAARRALAYLSEGGVDSYLCYVGKQAVGRCDLFISGALAKIEDFMVLPRRQRRGCGTALLSAVMEAAAAGGAREAYLVTDEDDTPKEMYLKYGFRKAGEKTGLLFML</sequence>
<dbReference type="CDD" id="cd04301">
    <property type="entry name" value="NAT_SF"/>
    <property type="match status" value="1"/>
</dbReference>
<dbReference type="STRING" id="1122930.SAMN02745168_1733"/>
<dbReference type="SUPFAM" id="SSF55729">
    <property type="entry name" value="Acyl-CoA N-acyltransferases (Nat)"/>
    <property type="match status" value="1"/>
</dbReference>
<dbReference type="PROSITE" id="PS51186">
    <property type="entry name" value="GNAT"/>
    <property type="match status" value="1"/>
</dbReference>
<dbReference type="AlphaFoldDB" id="A0A1W2AIY3"/>
<organism evidence="2 3">
    <name type="scientific">Papillibacter cinnamivorans DSM 12816</name>
    <dbReference type="NCBI Taxonomy" id="1122930"/>
    <lineage>
        <taxon>Bacteria</taxon>
        <taxon>Bacillati</taxon>
        <taxon>Bacillota</taxon>
        <taxon>Clostridia</taxon>
        <taxon>Eubacteriales</taxon>
        <taxon>Oscillospiraceae</taxon>
        <taxon>Papillibacter</taxon>
    </lineage>
</organism>
<reference evidence="2 3" key="1">
    <citation type="submission" date="2017-04" db="EMBL/GenBank/DDBJ databases">
        <authorList>
            <person name="Afonso C.L."/>
            <person name="Miller P.J."/>
            <person name="Scott M.A."/>
            <person name="Spackman E."/>
            <person name="Goraichik I."/>
            <person name="Dimitrov K.M."/>
            <person name="Suarez D.L."/>
            <person name="Swayne D.E."/>
        </authorList>
    </citation>
    <scope>NUCLEOTIDE SEQUENCE [LARGE SCALE GENOMIC DNA]</scope>
    <source>
        <strain evidence="2 3">DSM 12816</strain>
    </source>
</reference>